<accession>A0A401UKL9</accession>
<keyword evidence="2" id="KW-1185">Reference proteome</keyword>
<evidence type="ECO:0000313" key="1">
    <source>
        <dbReference type="EMBL" id="GCD10101.1"/>
    </source>
</evidence>
<protein>
    <submittedName>
        <fullName evidence="1">Uncharacterized protein</fullName>
    </submittedName>
</protein>
<name>A0A401UKL9_9CLOT</name>
<proteinExistence type="predicted"/>
<evidence type="ECO:0000313" key="2">
    <source>
        <dbReference type="Proteomes" id="UP000287872"/>
    </source>
</evidence>
<dbReference type="Proteomes" id="UP000287872">
    <property type="component" value="Unassembled WGS sequence"/>
</dbReference>
<comment type="caution">
    <text evidence="1">The sequence shown here is derived from an EMBL/GenBank/DDBJ whole genome shotgun (WGS) entry which is preliminary data.</text>
</comment>
<reference evidence="1 2" key="1">
    <citation type="submission" date="2018-11" db="EMBL/GenBank/DDBJ databases">
        <title>Genome sequencing and assembly of Clostridium tagluense strain A121.</title>
        <authorList>
            <person name="Murakami T."/>
            <person name="Segawa T."/>
            <person name="Shcherbakova V.A."/>
            <person name="Mori H."/>
            <person name="Yoshimura Y."/>
        </authorList>
    </citation>
    <scope>NUCLEOTIDE SEQUENCE [LARGE SCALE GENOMIC DNA]</scope>
    <source>
        <strain evidence="1 2">A121</strain>
    </source>
</reference>
<organism evidence="1 2">
    <name type="scientific">Clostridium tagluense</name>
    <dbReference type="NCBI Taxonomy" id="360422"/>
    <lineage>
        <taxon>Bacteria</taxon>
        <taxon>Bacillati</taxon>
        <taxon>Bacillota</taxon>
        <taxon>Clostridia</taxon>
        <taxon>Eubacteriales</taxon>
        <taxon>Clostridiaceae</taxon>
        <taxon>Clostridium</taxon>
    </lineage>
</organism>
<sequence length="76" mass="8996">MLESHLFFLEIEQDSCLSFCIKNSKSRICIKSVKFTIWRCVDLKANVAIGEFEILFERLDKKLIDEELNRLKKSLK</sequence>
<dbReference type="AlphaFoldDB" id="A0A401UKL9"/>
<gene>
    <name evidence="1" type="ORF">Ctaglu_17240</name>
</gene>
<dbReference type="EMBL" id="BHYK01000008">
    <property type="protein sequence ID" value="GCD10101.1"/>
    <property type="molecule type" value="Genomic_DNA"/>
</dbReference>